<dbReference type="PANTHER" id="PTHR30572:SF18">
    <property type="entry name" value="ABC-TYPE MACROLIDE FAMILY EXPORT SYSTEM PERMEASE COMPONENT 2"/>
    <property type="match status" value="1"/>
</dbReference>
<accession>A0A4P6P5R0</accession>
<feature type="domain" description="MacB-like periplasmic core" evidence="8">
    <location>
        <begin position="440"/>
        <end position="670"/>
    </location>
</feature>
<name>A0A4P6P5R0_9GAMM</name>
<evidence type="ECO:0000313" key="10">
    <source>
        <dbReference type="Proteomes" id="UP000290244"/>
    </source>
</evidence>
<evidence type="ECO:0000313" key="9">
    <source>
        <dbReference type="EMBL" id="QBG36911.1"/>
    </source>
</evidence>
<evidence type="ECO:0000256" key="2">
    <source>
        <dbReference type="ARBA" id="ARBA00022475"/>
    </source>
</evidence>
<feature type="transmembrane region" description="Helical" evidence="6">
    <location>
        <begin position="289"/>
        <end position="313"/>
    </location>
</feature>
<dbReference type="RefSeq" id="WP_130603513.1">
    <property type="nucleotide sequence ID" value="NZ_CP034759.1"/>
</dbReference>
<dbReference type="AlphaFoldDB" id="A0A4P6P5R0"/>
<protein>
    <submittedName>
        <fullName evidence="9">FtsX-like permease family protein</fullName>
    </submittedName>
</protein>
<dbReference type="GO" id="GO:0022857">
    <property type="term" value="F:transmembrane transporter activity"/>
    <property type="evidence" value="ECO:0007669"/>
    <property type="project" value="TreeGrafter"/>
</dbReference>
<dbReference type="InterPro" id="IPR050250">
    <property type="entry name" value="Macrolide_Exporter_MacB"/>
</dbReference>
<feature type="domain" description="MacB-like periplasmic core" evidence="8">
    <location>
        <begin position="26"/>
        <end position="228"/>
    </location>
</feature>
<feature type="transmembrane region" description="Helical" evidence="6">
    <location>
        <begin position="382"/>
        <end position="407"/>
    </location>
</feature>
<dbReference type="KEGG" id="lsd:EMK97_14870"/>
<evidence type="ECO:0000259" key="7">
    <source>
        <dbReference type="Pfam" id="PF02687"/>
    </source>
</evidence>
<feature type="transmembrane region" description="Helical" evidence="6">
    <location>
        <begin position="706"/>
        <end position="727"/>
    </location>
</feature>
<reference evidence="9 10" key="1">
    <citation type="submission" date="2018-12" db="EMBL/GenBank/DDBJ databases">
        <title>Complete genome of Litorilituus sediminis.</title>
        <authorList>
            <person name="Liu A."/>
            <person name="Rong J."/>
        </authorList>
    </citation>
    <scope>NUCLEOTIDE SEQUENCE [LARGE SCALE GENOMIC DNA]</scope>
    <source>
        <strain evidence="9 10">JCM 17549</strain>
    </source>
</reference>
<dbReference type="Pfam" id="PF12704">
    <property type="entry name" value="MacB_PCD"/>
    <property type="match status" value="2"/>
</dbReference>
<evidence type="ECO:0000256" key="5">
    <source>
        <dbReference type="ARBA" id="ARBA00023136"/>
    </source>
</evidence>
<dbReference type="InterPro" id="IPR003838">
    <property type="entry name" value="ABC3_permease_C"/>
</dbReference>
<evidence type="ECO:0000256" key="6">
    <source>
        <dbReference type="SAM" id="Phobius"/>
    </source>
</evidence>
<feature type="transmembrane region" description="Helical" evidence="6">
    <location>
        <begin position="799"/>
        <end position="820"/>
    </location>
</feature>
<dbReference type="OrthoDB" id="5711186at2"/>
<dbReference type="Proteomes" id="UP000290244">
    <property type="component" value="Chromosome"/>
</dbReference>
<organism evidence="9 10">
    <name type="scientific">Litorilituus sediminis</name>
    <dbReference type="NCBI Taxonomy" id="718192"/>
    <lineage>
        <taxon>Bacteria</taxon>
        <taxon>Pseudomonadati</taxon>
        <taxon>Pseudomonadota</taxon>
        <taxon>Gammaproteobacteria</taxon>
        <taxon>Alteromonadales</taxon>
        <taxon>Colwelliaceae</taxon>
        <taxon>Litorilituus</taxon>
    </lineage>
</organism>
<keyword evidence="2" id="KW-1003">Cell membrane</keyword>
<gene>
    <name evidence="9" type="ORF">EMK97_14870</name>
</gene>
<keyword evidence="4 6" id="KW-1133">Transmembrane helix</keyword>
<keyword evidence="3 6" id="KW-0812">Transmembrane</keyword>
<proteinExistence type="predicted"/>
<feature type="transmembrane region" description="Helical" evidence="6">
    <location>
        <begin position="436"/>
        <end position="457"/>
    </location>
</feature>
<feature type="transmembrane region" description="Helical" evidence="6">
    <location>
        <begin position="760"/>
        <end position="779"/>
    </location>
</feature>
<dbReference type="Pfam" id="PF02687">
    <property type="entry name" value="FtsX"/>
    <property type="match status" value="2"/>
</dbReference>
<dbReference type="InterPro" id="IPR025857">
    <property type="entry name" value="MacB_PCD"/>
</dbReference>
<dbReference type="GO" id="GO:0005886">
    <property type="term" value="C:plasma membrane"/>
    <property type="evidence" value="ECO:0007669"/>
    <property type="project" value="UniProtKB-SubCell"/>
</dbReference>
<evidence type="ECO:0000256" key="3">
    <source>
        <dbReference type="ARBA" id="ARBA00022692"/>
    </source>
</evidence>
<comment type="subcellular location">
    <subcellularLocation>
        <location evidence="1">Cell membrane</location>
        <topology evidence="1">Multi-pass membrane protein</topology>
    </subcellularLocation>
</comment>
<feature type="transmembrane region" description="Helical" evidence="6">
    <location>
        <begin position="338"/>
        <end position="362"/>
    </location>
</feature>
<evidence type="ECO:0000259" key="8">
    <source>
        <dbReference type="Pfam" id="PF12704"/>
    </source>
</evidence>
<dbReference type="PANTHER" id="PTHR30572">
    <property type="entry name" value="MEMBRANE COMPONENT OF TRANSPORTER-RELATED"/>
    <property type="match status" value="1"/>
</dbReference>
<feature type="domain" description="ABC3 transporter permease C-terminal" evidence="7">
    <location>
        <begin position="712"/>
        <end position="822"/>
    </location>
</feature>
<feature type="transmembrane region" description="Helical" evidence="6">
    <location>
        <begin position="21"/>
        <end position="42"/>
    </location>
</feature>
<keyword evidence="5 6" id="KW-0472">Membrane</keyword>
<evidence type="ECO:0000256" key="1">
    <source>
        <dbReference type="ARBA" id="ARBA00004651"/>
    </source>
</evidence>
<evidence type="ECO:0000256" key="4">
    <source>
        <dbReference type="ARBA" id="ARBA00022989"/>
    </source>
</evidence>
<dbReference type="EMBL" id="CP034759">
    <property type="protein sequence ID" value="QBG36911.1"/>
    <property type="molecule type" value="Genomic_DNA"/>
</dbReference>
<keyword evidence="10" id="KW-1185">Reference proteome</keyword>
<feature type="domain" description="ABC3 transporter permease C-terminal" evidence="7">
    <location>
        <begin position="295"/>
        <end position="407"/>
    </location>
</feature>
<sequence length="831" mass="90916">MSLFNKALSQGVARIFALPRLSIPLILTLGLTLGAVLSVIAISSSLLMKPLQGVPNEANLQTFEYRFKMSDTLSVSYWNMNRLVAFSERFKDLGEWAGITPSEQDVVINNTTFATTRYDASSNILSILGSRLIHGDDVTIASPEKYVWISQSLWQQAYGGAKSAIGKQLTIANQNFIIAGVIEDVMAVKSNQALLPQQVWFIANLEQVQQQTDNVGAIRNEIDFLILKSANGQARLPTLEQANEWLTDYVSSNLSGDQVQMFLDFLNSTDKVAIGSNYRSNLLGETETMIIALFFAVIGLLLMASLNLLNLFIAHYQGRTKEFAIQISLGSSLNKMRLLVLLENLPSFILAAITGLLVAGWALKSLPLIAGDSLPMIDTISINTTTLVASIVIILLLNILFSALALVDINKQALANNLNSSGKGIQAQSNQWLSRMLMVIQLSIASVLLTASVMVAMQSYQAVYRDLGYDIGNSYNISLSITDDKYIEQLNDFDSYQASETNQLLKDLSAMVEATVADSKVVVPDYGPISASLQVNAFSNSNNGGQRVVHQVRSLSATLFSNFNIPFLAGSNLTQAQIDNDEDRVVIDANMAKLLYPNLSLDEVIGKTIAVSPNPETPPVIINGVVANTISQTGTSNPLTLPALYSHRIRIGGNVQLTVMMPQGKTLTEAMLADELKRQFPRLTNLQVSSLQEIWGIQTLNQRVSLWVVLTMTALTLFLAAIGVAGLTQMTTNHRKYELAVRMATGAKQSRLVNFILKDALTMLILGLGLGFIVAVFTYQNLSQTLTMLPDFNWSAMMALDSALIAIVILSVIMPAWRVIRSDPMKALRQE</sequence>